<keyword evidence="6" id="KW-0238">DNA-binding</keyword>
<dbReference type="GO" id="GO:0048188">
    <property type="term" value="C:Set1C/COMPASS complex"/>
    <property type="evidence" value="ECO:0007669"/>
    <property type="project" value="InterPro"/>
</dbReference>
<evidence type="ECO:0000313" key="12">
    <source>
        <dbReference type="Proteomes" id="UP000664991"/>
    </source>
</evidence>
<feature type="domain" description="CpG binding protein C-terminal" evidence="10">
    <location>
        <begin position="2"/>
        <end position="80"/>
    </location>
</feature>
<evidence type="ECO:0000313" key="11">
    <source>
        <dbReference type="EMBL" id="KAG5193658.1"/>
    </source>
</evidence>
<sequence length="100" mass="11566">MDPKVPDDEVCGCPLVHNVIEVTDDFCHLPKGLCKLHYCWEKLRHAEVDLEHVCVLHELVEQEHKVCKATMNRTGLLTLMLHQAVQHDPLSTDRRFRVDS</sequence>
<evidence type="ECO:0000256" key="1">
    <source>
        <dbReference type="ARBA" id="ARBA00004123"/>
    </source>
</evidence>
<dbReference type="InterPro" id="IPR022056">
    <property type="entry name" value="CpG-bd_C"/>
</dbReference>
<organism evidence="11 12">
    <name type="scientific">Ovis aries</name>
    <name type="common">Sheep</name>
    <dbReference type="NCBI Taxonomy" id="9940"/>
    <lineage>
        <taxon>Eukaryota</taxon>
        <taxon>Metazoa</taxon>
        <taxon>Chordata</taxon>
        <taxon>Craniata</taxon>
        <taxon>Vertebrata</taxon>
        <taxon>Euteleostomi</taxon>
        <taxon>Mammalia</taxon>
        <taxon>Eutheria</taxon>
        <taxon>Laurasiatheria</taxon>
        <taxon>Artiodactyla</taxon>
        <taxon>Ruminantia</taxon>
        <taxon>Pecora</taxon>
        <taxon>Bovidae</taxon>
        <taxon>Caprinae</taxon>
        <taxon>Ovis</taxon>
    </lineage>
</organism>
<dbReference type="AlphaFoldDB" id="A0A836CQB7"/>
<reference evidence="11 12" key="1">
    <citation type="submission" date="2020-12" db="EMBL/GenBank/DDBJ databases">
        <title>De novo assembly of Tibetan sheep genome.</title>
        <authorList>
            <person name="Li X."/>
        </authorList>
    </citation>
    <scope>NUCLEOTIDE SEQUENCE [LARGE SCALE GENOMIC DNA]</scope>
    <source>
        <tissue evidence="11">Heart</tissue>
    </source>
</reference>
<keyword evidence="3" id="KW-0863">Zinc-finger</keyword>
<keyword evidence="5" id="KW-0805">Transcription regulation</keyword>
<dbReference type="GO" id="GO:0045893">
    <property type="term" value="P:positive regulation of DNA-templated transcription"/>
    <property type="evidence" value="ECO:0007669"/>
    <property type="project" value="TreeGrafter"/>
</dbReference>
<proteinExistence type="predicted"/>
<evidence type="ECO:0000256" key="5">
    <source>
        <dbReference type="ARBA" id="ARBA00023015"/>
    </source>
</evidence>
<keyword evidence="7" id="KW-0804">Transcription</keyword>
<dbReference type="InterPro" id="IPR037869">
    <property type="entry name" value="Spp1/CFP1"/>
</dbReference>
<evidence type="ECO:0000256" key="8">
    <source>
        <dbReference type="ARBA" id="ARBA00023242"/>
    </source>
</evidence>
<keyword evidence="2" id="KW-0479">Metal-binding</keyword>
<dbReference type="Proteomes" id="UP000664991">
    <property type="component" value="Unassembled WGS sequence"/>
</dbReference>
<evidence type="ECO:0000256" key="9">
    <source>
        <dbReference type="ARBA" id="ARBA00023828"/>
    </source>
</evidence>
<comment type="caution">
    <text evidence="11">The sequence shown here is derived from an EMBL/GenBank/DDBJ whole genome shotgun (WGS) entry which is preliminary data.</text>
</comment>
<evidence type="ECO:0000256" key="2">
    <source>
        <dbReference type="ARBA" id="ARBA00022723"/>
    </source>
</evidence>
<name>A0A836CQB7_SHEEP</name>
<gene>
    <name evidence="11" type="ORF">JEQ12_020019</name>
</gene>
<comment type="subcellular location">
    <subcellularLocation>
        <location evidence="1">Nucleus</location>
    </subcellularLocation>
</comment>
<keyword evidence="4" id="KW-0862">Zinc</keyword>
<keyword evidence="8" id="KW-0539">Nucleus</keyword>
<evidence type="ECO:0000256" key="3">
    <source>
        <dbReference type="ARBA" id="ARBA00022771"/>
    </source>
</evidence>
<dbReference type="Pfam" id="PF12269">
    <property type="entry name" value="CpG_bind_C"/>
    <property type="match status" value="1"/>
</dbReference>
<evidence type="ECO:0000256" key="6">
    <source>
        <dbReference type="ARBA" id="ARBA00023125"/>
    </source>
</evidence>
<dbReference type="GO" id="GO:0003677">
    <property type="term" value="F:DNA binding"/>
    <property type="evidence" value="ECO:0007669"/>
    <property type="project" value="UniProtKB-KW"/>
</dbReference>
<evidence type="ECO:0000256" key="7">
    <source>
        <dbReference type="ARBA" id="ARBA00023163"/>
    </source>
</evidence>
<evidence type="ECO:0000256" key="4">
    <source>
        <dbReference type="ARBA" id="ARBA00022833"/>
    </source>
</evidence>
<protein>
    <recommendedName>
        <fullName evidence="9">CXXC-type zinc finger protein 1</fullName>
    </recommendedName>
</protein>
<dbReference type="GO" id="GO:0008270">
    <property type="term" value="F:zinc ion binding"/>
    <property type="evidence" value="ECO:0007669"/>
    <property type="project" value="UniProtKB-KW"/>
</dbReference>
<dbReference type="PANTHER" id="PTHR46174:SF1">
    <property type="entry name" value="CXXC-TYPE ZINC FINGER PROTEIN 1"/>
    <property type="match status" value="1"/>
</dbReference>
<evidence type="ECO:0000259" key="10">
    <source>
        <dbReference type="Pfam" id="PF12269"/>
    </source>
</evidence>
<accession>A0A836CQB7</accession>
<dbReference type="PANTHER" id="PTHR46174">
    <property type="entry name" value="CXXC-TYPE ZINC FINGER PROTEIN 1"/>
    <property type="match status" value="1"/>
</dbReference>
<dbReference type="EMBL" id="JAEMGP010000027">
    <property type="protein sequence ID" value="KAG5193658.1"/>
    <property type="molecule type" value="Genomic_DNA"/>
</dbReference>